<dbReference type="InterPro" id="IPR025345">
    <property type="entry name" value="DUF4249"/>
</dbReference>
<organism evidence="2 3">
    <name type="scientific">Hymenobacter properus</name>
    <dbReference type="NCBI Taxonomy" id="2791026"/>
    <lineage>
        <taxon>Bacteria</taxon>
        <taxon>Pseudomonadati</taxon>
        <taxon>Bacteroidota</taxon>
        <taxon>Cytophagia</taxon>
        <taxon>Cytophagales</taxon>
        <taxon>Hymenobacteraceae</taxon>
        <taxon>Hymenobacter</taxon>
    </lineage>
</organism>
<evidence type="ECO:0000313" key="3">
    <source>
        <dbReference type="Proteomes" id="UP000645610"/>
    </source>
</evidence>
<sequence>MKSPLLSVCSVLAWCLVLLAGCTDAYLPEAIQAPPSFLVVDGFINPTGITTVKLSRTYAIGSPAAAPAETRAVVAIEDETGARYTLPETSVKGTYTSAALTLNPARKYRLRLNITGGKEYASDYVPVKLTPPIDSVTWKFESSEFRVLVSAHDATNRTRYYRWDYDETWEILPAYSTGLEYTNHALRFRAVPHPQICWGNDVARTVQIDKTTTQSQDVMSEHRLRVLPANTERLFRRYSIRVRQYALTKEEYDYWELMRKNTESIGSLFDAQPVQLTGNVHCLSNPTEVALGFVGAHSVVETRIFVTRSQLPAGVGTLSGFESCIPPEFVNLYPGTGESPEQILERVLGKFEYLPIVEGQNLLTGELGIFVAKPNCLDCRLRGTDVKPSYWP</sequence>
<reference evidence="2 3" key="1">
    <citation type="submission" date="2020-11" db="EMBL/GenBank/DDBJ databases">
        <authorList>
            <person name="Kim M.K."/>
        </authorList>
    </citation>
    <scope>NUCLEOTIDE SEQUENCE [LARGE SCALE GENOMIC DNA]</scope>
    <source>
        <strain evidence="2 3">BT439</strain>
    </source>
</reference>
<evidence type="ECO:0000313" key="2">
    <source>
        <dbReference type="EMBL" id="MBF9143062.1"/>
    </source>
</evidence>
<dbReference type="Proteomes" id="UP000645610">
    <property type="component" value="Unassembled WGS sequence"/>
</dbReference>
<feature type="chain" id="PRO_5037863647" evidence="1">
    <location>
        <begin position="21"/>
        <end position="392"/>
    </location>
</feature>
<name>A0A931BKL2_9BACT</name>
<dbReference type="EMBL" id="JADQDP010000003">
    <property type="protein sequence ID" value="MBF9143062.1"/>
    <property type="molecule type" value="Genomic_DNA"/>
</dbReference>
<dbReference type="RefSeq" id="WP_196287384.1">
    <property type="nucleotide sequence ID" value="NZ_JADQDP010000003.1"/>
</dbReference>
<evidence type="ECO:0000256" key="1">
    <source>
        <dbReference type="SAM" id="SignalP"/>
    </source>
</evidence>
<proteinExistence type="predicted"/>
<accession>A0A931BKL2</accession>
<dbReference type="AlphaFoldDB" id="A0A931BKL2"/>
<dbReference type="PROSITE" id="PS51257">
    <property type="entry name" value="PROKAR_LIPOPROTEIN"/>
    <property type="match status" value="1"/>
</dbReference>
<keyword evidence="1" id="KW-0732">Signal</keyword>
<dbReference type="Pfam" id="PF14054">
    <property type="entry name" value="DUF4249"/>
    <property type="match status" value="1"/>
</dbReference>
<feature type="signal peptide" evidence="1">
    <location>
        <begin position="1"/>
        <end position="20"/>
    </location>
</feature>
<gene>
    <name evidence="2" type="ORF">I2I01_15550</name>
</gene>
<keyword evidence="3" id="KW-1185">Reference proteome</keyword>
<protein>
    <submittedName>
        <fullName evidence="2">DUF4249 domain-containing protein</fullName>
    </submittedName>
</protein>
<comment type="caution">
    <text evidence="2">The sequence shown here is derived from an EMBL/GenBank/DDBJ whole genome shotgun (WGS) entry which is preliminary data.</text>
</comment>